<protein>
    <recommendedName>
        <fullName evidence="7">RING-type domain-containing protein</fullName>
    </recommendedName>
</protein>
<evidence type="ECO:0000256" key="6">
    <source>
        <dbReference type="SAM" id="MobiDB-lite"/>
    </source>
</evidence>
<evidence type="ECO:0000256" key="1">
    <source>
        <dbReference type="ARBA" id="ARBA00022723"/>
    </source>
</evidence>
<dbReference type="EMBL" id="MU006577">
    <property type="protein sequence ID" value="KAF2746491.1"/>
    <property type="molecule type" value="Genomic_DNA"/>
</dbReference>
<dbReference type="PANTHER" id="PTHR14305">
    <property type="entry name" value="E3 UBIQUITIN-PROTEIN LIGASE CCNB1IP1"/>
    <property type="match status" value="1"/>
</dbReference>
<dbReference type="GO" id="GO:0008270">
    <property type="term" value="F:zinc ion binding"/>
    <property type="evidence" value="ECO:0007669"/>
    <property type="project" value="UniProtKB-KW"/>
</dbReference>
<dbReference type="Pfam" id="PF14634">
    <property type="entry name" value="zf-RING_5"/>
    <property type="match status" value="1"/>
</dbReference>
<keyword evidence="3" id="KW-0862">Zinc</keyword>
<dbReference type="InterPro" id="IPR001841">
    <property type="entry name" value="Znf_RING"/>
</dbReference>
<organism evidence="8 9">
    <name type="scientific">Sporormia fimetaria CBS 119925</name>
    <dbReference type="NCBI Taxonomy" id="1340428"/>
    <lineage>
        <taxon>Eukaryota</taxon>
        <taxon>Fungi</taxon>
        <taxon>Dikarya</taxon>
        <taxon>Ascomycota</taxon>
        <taxon>Pezizomycotina</taxon>
        <taxon>Dothideomycetes</taxon>
        <taxon>Pleosporomycetidae</taxon>
        <taxon>Pleosporales</taxon>
        <taxon>Sporormiaceae</taxon>
        <taxon>Sporormia</taxon>
    </lineage>
</organism>
<gene>
    <name evidence="8" type="ORF">M011DRAFT_487263</name>
</gene>
<dbReference type="SUPFAM" id="SSF57850">
    <property type="entry name" value="RING/U-box"/>
    <property type="match status" value="1"/>
</dbReference>
<evidence type="ECO:0000313" key="9">
    <source>
        <dbReference type="Proteomes" id="UP000799440"/>
    </source>
</evidence>
<evidence type="ECO:0000256" key="2">
    <source>
        <dbReference type="ARBA" id="ARBA00022771"/>
    </source>
</evidence>
<dbReference type="PROSITE" id="PS00518">
    <property type="entry name" value="ZF_RING_1"/>
    <property type="match status" value="1"/>
</dbReference>
<feature type="compositionally biased region" description="Gly residues" evidence="6">
    <location>
        <begin position="250"/>
        <end position="267"/>
    </location>
</feature>
<dbReference type="InterPro" id="IPR013083">
    <property type="entry name" value="Znf_RING/FYVE/PHD"/>
</dbReference>
<feature type="compositionally biased region" description="Polar residues" evidence="6">
    <location>
        <begin position="282"/>
        <end position="298"/>
    </location>
</feature>
<keyword evidence="5" id="KW-0175">Coiled coil</keyword>
<dbReference type="Gene3D" id="3.30.40.10">
    <property type="entry name" value="Zinc/RING finger domain, C3HC4 (zinc finger)"/>
    <property type="match status" value="1"/>
</dbReference>
<dbReference type="InterPro" id="IPR042448">
    <property type="entry name" value="CCNB1IP1"/>
</dbReference>
<feature type="coiled-coil region" evidence="5">
    <location>
        <begin position="112"/>
        <end position="185"/>
    </location>
</feature>
<evidence type="ECO:0000259" key="7">
    <source>
        <dbReference type="PROSITE" id="PS50089"/>
    </source>
</evidence>
<keyword evidence="1" id="KW-0479">Metal-binding</keyword>
<feature type="region of interest" description="Disordered" evidence="6">
    <location>
        <begin position="219"/>
        <end position="353"/>
    </location>
</feature>
<dbReference type="GO" id="GO:0007131">
    <property type="term" value="P:reciprocal meiotic recombination"/>
    <property type="evidence" value="ECO:0007669"/>
    <property type="project" value="InterPro"/>
</dbReference>
<sequence>MEFSLRCNELKCRTLLADQAVVTTCSHVFCTRCADSTNLARPPDATRSCPACSSSLLNPDDVVVAGLNPSEDYKTSVLSGFSPSIIMECASRGLQFYSYQSSQEILYQEHLAKSLTDKYATLNQQMDQLIHNANTQIKALQDKLQNMQNEQADLEAKNHELIEAFKEKSRAQQQLQKLYQSLKAQVMATHVASAAGEEADFTLQSARPGDRFIERMPGARTATGNFSVPNPGGRPGARQSQRYHDRQGSGSSGSGGQGHGHGGGVGLGNAHSQRYALGGRSFTGQTAPAGTPSQSQSQHRSRLPVLGGARSNAFAEQQSGAGYQASPAQRQPLGVPARNMGGYGFAPRTAKKR</sequence>
<keyword evidence="2 4" id="KW-0863">Zinc-finger</keyword>
<reference evidence="8" key="1">
    <citation type="journal article" date="2020" name="Stud. Mycol.">
        <title>101 Dothideomycetes genomes: a test case for predicting lifestyles and emergence of pathogens.</title>
        <authorList>
            <person name="Haridas S."/>
            <person name="Albert R."/>
            <person name="Binder M."/>
            <person name="Bloem J."/>
            <person name="Labutti K."/>
            <person name="Salamov A."/>
            <person name="Andreopoulos B."/>
            <person name="Baker S."/>
            <person name="Barry K."/>
            <person name="Bills G."/>
            <person name="Bluhm B."/>
            <person name="Cannon C."/>
            <person name="Castanera R."/>
            <person name="Culley D."/>
            <person name="Daum C."/>
            <person name="Ezra D."/>
            <person name="Gonzalez J."/>
            <person name="Henrissat B."/>
            <person name="Kuo A."/>
            <person name="Liang C."/>
            <person name="Lipzen A."/>
            <person name="Lutzoni F."/>
            <person name="Magnuson J."/>
            <person name="Mondo S."/>
            <person name="Nolan M."/>
            <person name="Ohm R."/>
            <person name="Pangilinan J."/>
            <person name="Park H.-J."/>
            <person name="Ramirez L."/>
            <person name="Alfaro M."/>
            <person name="Sun H."/>
            <person name="Tritt A."/>
            <person name="Yoshinaga Y."/>
            <person name="Zwiers L.-H."/>
            <person name="Turgeon B."/>
            <person name="Goodwin S."/>
            <person name="Spatafora J."/>
            <person name="Crous P."/>
            <person name="Grigoriev I."/>
        </authorList>
    </citation>
    <scope>NUCLEOTIDE SEQUENCE</scope>
    <source>
        <strain evidence="8">CBS 119925</strain>
    </source>
</reference>
<dbReference type="AlphaFoldDB" id="A0A6A6VB16"/>
<evidence type="ECO:0000256" key="4">
    <source>
        <dbReference type="PROSITE-ProRule" id="PRU00175"/>
    </source>
</evidence>
<evidence type="ECO:0000256" key="3">
    <source>
        <dbReference type="ARBA" id="ARBA00022833"/>
    </source>
</evidence>
<dbReference type="GO" id="GO:0000795">
    <property type="term" value="C:synaptonemal complex"/>
    <property type="evidence" value="ECO:0007669"/>
    <property type="project" value="InterPro"/>
</dbReference>
<dbReference type="OrthoDB" id="441210at2759"/>
<feature type="compositionally biased region" description="Polar residues" evidence="6">
    <location>
        <begin position="314"/>
        <end position="329"/>
    </location>
</feature>
<accession>A0A6A6VB16</accession>
<feature type="domain" description="RING-type" evidence="7">
    <location>
        <begin position="12"/>
        <end position="53"/>
    </location>
</feature>
<dbReference type="PROSITE" id="PS50089">
    <property type="entry name" value="ZF_RING_2"/>
    <property type="match status" value="1"/>
</dbReference>
<name>A0A6A6VB16_9PLEO</name>
<evidence type="ECO:0000313" key="8">
    <source>
        <dbReference type="EMBL" id="KAF2746491.1"/>
    </source>
</evidence>
<dbReference type="PANTHER" id="PTHR14305:SF0">
    <property type="entry name" value="E3 UBIQUITIN-PROTEIN LIGASE CCNB1IP1"/>
    <property type="match status" value="1"/>
</dbReference>
<proteinExistence type="predicted"/>
<keyword evidence="9" id="KW-1185">Reference proteome</keyword>
<dbReference type="Proteomes" id="UP000799440">
    <property type="component" value="Unassembled WGS sequence"/>
</dbReference>
<evidence type="ECO:0000256" key="5">
    <source>
        <dbReference type="SAM" id="Coils"/>
    </source>
</evidence>
<dbReference type="InterPro" id="IPR017907">
    <property type="entry name" value="Znf_RING_CS"/>
</dbReference>
<dbReference type="GO" id="GO:0061630">
    <property type="term" value="F:ubiquitin protein ligase activity"/>
    <property type="evidence" value="ECO:0007669"/>
    <property type="project" value="InterPro"/>
</dbReference>